<keyword evidence="1" id="KW-0472">Membrane</keyword>
<feature type="transmembrane region" description="Helical" evidence="1">
    <location>
        <begin position="109"/>
        <end position="127"/>
    </location>
</feature>
<accession>A0A847SU37</accession>
<feature type="transmembrane region" description="Helical" evidence="1">
    <location>
        <begin position="9"/>
        <end position="29"/>
    </location>
</feature>
<evidence type="ECO:0000256" key="1">
    <source>
        <dbReference type="SAM" id="Phobius"/>
    </source>
</evidence>
<organism evidence="2 3">
    <name type="scientific">Chitinophaga eiseniae</name>
    <dbReference type="NCBI Taxonomy" id="634771"/>
    <lineage>
        <taxon>Bacteria</taxon>
        <taxon>Pseudomonadati</taxon>
        <taxon>Bacteroidota</taxon>
        <taxon>Chitinophagia</taxon>
        <taxon>Chitinophagales</taxon>
        <taxon>Chitinophagaceae</taxon>
        <taxon>Chitinophaga</taxon>
    </lineage>
</organism>
<keyword evidence="1" id="KW-1133">Transmembrane helix</keyword>
<dbReference type="EMBL" id="JABAHZ010000005">
    <property type="protein sequence ID" value="NLR81139.1"/>
    <property type="molecule type" value="Genomic_DNA"/>
</dbReference>
<evidence type="ECO:0000313" key="2">
    <source>
        <dbReference type="EMBL" id="NLR81139.1"/>
    </source>
</evidence>
<gene>
    <name evidence="2" type="ORF">HGH91_21090</name>
</gene>
<protein>
    <submittedName>
        <fullName evidence="2">Uncharacterized protein</fullName>
    </submittedName>
</protein>
<dbReference type="RefSeq" id="WP_168740787.1">
    <property type="nucleotide sequence ID" value="NZ_JABAHZ010000005.1"/>
</dbReference>
<feature type="transmembrane region" description="Helical" evidence="1">
    <location>
        <begin position="49"/>
        <end position="70"/>
    </location>
</feature>
<dbReference type="AlphaFoldDB" id="A0A847SU37"/>
<proteinExistence type="predicted"/>
<name>A0A847SU37_9BACT</name>
<keyword evidence="3" id="KW-1185">Reference proteome</keyword>
<reference evidence="2 3" key="1">
    <citation type="submission" date="2020-04" db="EMBL/GenBank/DDBJ databases">
        <authorList>
            <person name="Yin C."/>
        </authorList>
    </citation>
    <scope>NUCLEOTIDE SEQUENCE [LARGE SCALE GENOMIC DNA]</scope>
    <source>
        <strain evidence="2 3">Ak56</strain>
    </source>
</reference>
<sequence length="144" mass="16765">MNKAIIKKFLVYFLLRDIPLLLVVFGLMGEVPLIDYIVNLFKSTLLAAGIFYILPLTILNGLLFAWPYVCFLKRFKGDGMHLINAGYWVGLLLLETILLKVSIYEDMSLLEMSGVFIYLVAFTWFFFRKELQTCFLGPYKCRHF</sequence>
<feature type="transmembrane region" description="Helical" evidence="1">
    <location>
        <begin position="82"/>
        <end position="103"/>
    </location>
</feature>
<dbReference type="Proteomes" id="UP000552864">
    <property type="component" value="Unassembled WGS sequence"/>
</dbReference>
<evidence type="ECO:0000313" key="3">
    <source>
        <dbReference type="Proteomes" id="UP000552864"/>
    </source>
</evidence>
<comment type="caution">
    <text evidence="2">The sequence shown here is derived from an EMBL/GenBank/DDBJ whole genome shotgun (WGS) entry which is preliminary data.</text>
</comment>
<keyword evidence="1" id="KW-0812">Transmembrane</keyword>